<gene>
    <name evidence="1" type="ORF">NOX80_16445</name>
</gene>
<accession>A0ABY5IUR1</accession>
<reference evidence="1" key="1">
    <citation type="submission" date="2022-07" db="EMBL/GenBank/DDBJ databases">
        <title>Isolation, identification, and degradation of a PFOSA degrading strain from sewage treatment plant.</title>
        <authorList>
            <person name="Zhang L."/>
            <person name="Huo Y."/>
        </authorList>
    </citation>
    <scope>NUCLEOTIDE SEQUENCE</scope>
    <source>
        <strain evidence="1">C1</strain>
    </source>
</reference>
<dbReference type="RefSeq" id="WP_256550893.1">
    <property type="nucleotide sequence ID" value="NZ_CP101751.1"/>
</dbReference>
<sequence length="101" mass="12092">MKTIDYLFNSDDSFITLKANSKKHFYLTLLYSDLSFLKNKSEILKDYTIKYKGGFYNINNEKVKFKKNDSIKINLTEIILKETNYKKVLFEKDLDTINWKN</sequence>
<keyword evidence="2" id="KW-1185">Reference proteome</keyword>
<proteinExistence type="predicted"/>
<dbReference type="Proteomes" id="UP001059844">
    <property type="component" value="Chromosome"/>
</dbReference>
<organism evidence="1 2">
    <name type="scientific">Flavobacterium cerinum</name>
    <dbReference type="NCBI Taxonomy" id="2502784"/>
    <lineage>
        <taxon>Bacteria</taxon>
        <taxon>Pseudomonadati</taxon>
        <taxon>Bacteroidota</taxon>
        <taxon>Flavobacteriia</taxon>
        <taxon>Flavobacteriales</taxon>
        <taxon>Flavobacteriaceae</taxon>
        <taxon>Flavobacterium</taxon>
    </lineage>
</organism>
<dbReference type="EMBL" id="CP101751">
    <property type="protein sequence ID" value="UUC45201.1"/>
    <property type="molecule type" value="Genomic_DNA"/>
</dbReference>
<protein>
    <submittedName>
        <fullName evidence="1">Uncharacterized protein</fullName>
    </submittedName>
</protein>
<evidence type="ECO:0000313" key="2">
    <source>
        <dbReference type="Proteomes" id="UP001059844"/>
    </source>
</evidence>
<evidence type="ECO:0000313" key="1">
    <source>
        <dbReference type="EMBL" id="UUC45201.1"/>
    </source>
</evidence>
<name>A0ABY5IUR1_9FLAO</name>